<dbReference type="GO" id="GO:0030488">
    <property type="term" value="P:tRNA methylation"/>
    <property type="evidence" value="ECO:0007669"/>
    <property type="project" value="UniProtKB-UniRule"/>
</dbReference>
<dbReference type="GO" id="GO:0070475">
    <property type="term" value="P:rRNA base methylation"/>
    <property type="evidence" value="ECO:0007669"/>
    <property type="project" value="UniProtKB-UniRule"/>
</dbReference>
<dbReference type="GO" id="GO:0000049">
    <property type="term" value="F:tRNA binding"/>
    <property type="evidence" value="ECO:0007669"/>
    <property type="project" value="UniProtKB-UniRule"/>
</dbReference>
<comment type="cofactor">
    <cofactor evidence="12">
        <name>[4Fe-4S] cluster</name>
        <dbReference type="ChEBI" id="CHEBI:49883"/>
    </cofactor>
    <text evidence="12">Binds 1 [4Fe-4S] cluster. The cluster is coordinated with 3 cysteines and an exchangeable S-adenosyl-L-methionine.</text>
</comment>
<reference evidence="15" key="1">
    <citation type="submission" date="2010-12" db="EMBL/GenBank/DDBJ databases">
        <title>The genome sequence of Filifactor alocis strain ATCC 35896.</title>
        <authorList>
            <consortium name="The Broad Institute Genome Sequencing Platform"/>
            <person name="Ward D."/>
            <person name="Earl A."/>
            <person name="Feldgarden M."/>
            <person name="Young S.K."/>
            <person name="Gargeya S."/>
            <person name="Zeng Q."/>
            <person name="Alvarado L."/>
            <person name="Berlin A."/>
            <person name="Bochicchio J."/>
            <person name="Chapman S.B."/>
            <person name="Chen Z."/>
            <person name="Freedman E."/>
            <person name="Gellesch M."/>
            <person name="Goldberg J."/>
            <person name="Griggs A."/>
            <person name="Gujja S."/>
            <person name="Heilman E."/>
            <person name="Heiman D."/>
            <person name="Howarth C."/>
            <person name="Mehta T."/>
            <person name="Neiman D."/>
            <person name="Pearson M."/>
            <person name="Roberts A."/>
            <person name="Saif S."/>
            <person name="Shea T."/>
            <person name="Shenoy N."/>
            <person name="Sisk P."/>
            <person name="Stolte C."/>
            <person name="Sykes S."/>
            <person name="White J."/>
            <person name="Yandava C."/>
            <person name="Izard J."/>
            <person name="Blanton J.M."/>
            <person name="Baranova O.V."/>
            <person name="Tanner A.C."/>
            <person name="Dewhirst F.E."/>
            <person name="Haas B."/>
            <person name="Nusbaum C."/>
            <person name="Birren B."/>
        </authorList>
    </citation>
    <scope>NUCLEOTIDE SEQUENCE [LARGE SCALE GENOMIC DNA]</scope>
    <source>
        <strain evidence="15">ATCC 35896 / D40 B5</strain>
    </source>
</reference>
<comment type="function">
    <text evidence="12">Specifically methylates position 2 of adenine 2503 in 23S rRNA and position 2 of adenine 37 in tRNAs.</text>
</comment>
<feature type="active site" description="Proton acceptor" evidence="12">
    <location>
        <position position="91"/>
    </location>
</feature>
<dbReference type="InterPro" id="IPR058240">
    <property type="entry name" value="rSAM_sf"/>
</dbReference>
<dbReference type="EC" id="2.1.1.192" evidence="12"/>
<dbReference type="GO" id="GO:0019843">
    <property type="term" value="F:rRNA binding"/>
    <property type="evidence" value="ECO:0007669"/>
    <property type="project" value="UniProtKB-UniRule"/>
</dbReference>
<feature type="binding site" evidence="12">
    <location>
        <position position="190"/>
    </location>
    <ligand>
        <name>S-adenosyl-L-methionine</name>
        <dbReference type="ChEBI" id="CHEBI:59789"/>
    </ligand>
</feature>
<dbReference type="EMBL" id="CP002390">
    <property type="protein sequence ID" value="EFE28527.1"/>
    <property type="molecule type" value="Genomic_DNA"/>
</dbReference>
<dbReference type="Pfam" id="PF04055">
    <property type="entry name" value="Radical_SAM"/>
    <property type="match status" value="1"/>
</dbReference>
<dbReference type="FunFam" id="3.20.20.70:FF:000014">
    <property type="entry name" value="Probable dual-specificity RNA methyltransferase RlmN"/>
    <property type="match status" value="1"/>
</dbReference>
<keyword evidence="12" id="KW-1015">Disulfide bond</keyword>
<keyword evidence="3 12" id="KW-0963">Cytoplasm</keyword>
<dbReference type="SFLD" id="SFLDS00029">
    <property type="entry name" value="Radical_SAM"/>
    <property type="match status" value="1"/>
</dbReference>
<dbReference type="CDD" id="cd01335">
    <property type="entry name" value="Radical_SAM"/>
    <property type="match status" value="1"/>
</dbReference>
<evidence type="ECO:0000313" key="15">
    <source>
        <dbReference type="Proteomes" id="UP000007468"/>
    </source>
</evidence>
<dbReference type="Pfam" id="PF21016">
    <property type="entry name" value="RlmN_N"/>
    <property type="match status" value="1"/>
</dbReference>
<comment type="catalytic activity">
    <reaction evidence="12">
        <text>adenosine(37) in tRNA + 2 reduced [2Fe-2S]-[ferredoxin] + 2 S-adenosyl-L-methionine = 2-methyladenosine(37) in tRNA + 5'-deoxyadenosine + L-methionine + 2 oxidized [2Fe-2S]-[ferredoxin] + S-adenosyl-L-homocysteine</text>
        <dbReference type="Rhea" id="RHEA:43332"/>
        <dbReference type="Rhea" id="RHEA-COMP:10000"/>
        <dbReference type="Rhea" id="RHEA-COMP:10001"/>
        <dbReference type="Rhea" id="RHEA-COMP:10162"/>
        <dbReference type="Rhea" id="RHEA-COMP:10485"/>
        <dbReference type="ChEBI" id="CHEBI:17319"/>
        <dbReference type="ChEBI" id="CHEBI:33737"/>
        <dbReference type="ChEBI" id="CHEBI:33738"/>
        <dbReference type="ChEBI" id="CHEBI:57844"/>
        <dbReference type="ChEBI" id="CHEBI:57856"/>
        <dbReference type="ChEBI" id="CHEBI:59789"/>
        <dbReference type="ChEBI" id="CHEBI:74411"/>
        <dbReference type="ChEBI" id="CHEBI:74497"/>
        <dbReference type="EC" id="2.1.1.192"/>
    </reaction>
</comment>
<dbReference type="NCBIfam" id="TIGR00048">
    <property type="entry name" value="rRNA_mod_RlmN"/>
    <property type="match status" value="1"/>
</dbReference>
<dbReference type="eggNOG" id="COG0820">
    <property type="taxonomic scope" value="Bacteria"/>
</dbReference>
<keyword evidence="5 12" id="KW-0489">Methyltransferase</keyword>
<feature type="binding site" evidence="12">
    <location>
        <position position="118"/>
    </location>
    <ligand>
        <name>[4Fe-4S] cluster</name>
        <dbReference type="ChEBI" id="CHEBI:49883"/>
        <note>4Fe-4S-S-AdoMet</note>
    </ligand>
</feature>
<protein>
    <recommendedName>
        <fullName evidence="12">Probable dual-specificity RNA methyltransferase RlmN</fullName>
        <ecNumber evidence="12">2.1.1.192</ecNumber>
    </recommendedName>
    <alternativeName>
        <fullName evidence="12">23S rRNA (adenine(2503)-C(2))-methyltransferase</fullName>
    </alternativeName>
    <alternativeName>
        <fullName evidence="12">23S rRNA m2A2503 methyltransferase</fullName>
    </alternativeName>
    <alternativeName>
        <fullName evidence="12">Ribosomal RNA large subunit methyltransferase N</fullName>
    </alternativeName>
    <alternativeName>
        <fullName evidence="12">tRNA (adenine(37)-C(2))-methyltransferase</fullName>
    </alternativeName>
    <alternativeName>
        <fullName evidence="12">tRNA m2A37 methyltransferase</fullName>
    </alternativeName>
</protein>
<dbReference type="OrthoDB" id="9793973at2"/>
<dbReference type="GO" id="GO:0046872">
    <property type="term" value="F:metal ion binding"/>
    <property type="evidence" value="ECO:0007669"/>
    <property type="project" value="UniProtKB-KW"/>
</dbReference>
<sequence length="345" mass="39403">MCVDLRSMEYYEVEEVVLNLGEKKYRAKQIYNFLAKGVSSIDEMYTLSKDFREKLKERYYICKTDIYHKLESNLDGTRKYLIELGDGNLIETVLMIYKNGPSICLSTQVGCRMGCKFCASTVDGLVRNLTPGEIIGQMITVQKDLGERIANIVIMGSGEPFDNFDNLVKFLKLVHEDYGLQIGYRHITISTCGLVPKIREMEKLGIPINLAISLHQVEQNKREEIMPIAKVYDIEELIEAGKHYANVTKRRVTYEYALIEGVTDSLEEAHKLGSLLKGSLSLINLIPINPIKEKSFKKPNLKRVQAFQKVLLNYHIITTVRRELGSDINGACGQLRRDVINRDKR</sequence>
<dbReference type="KEGG" id="faa:HMPREF0389_00443"/>
<dbReference type="InterPro" id="IPR040072">
    <property type="entry name" value="Methyltransferase_A"/>
</dbReference>
<dbReference type="InterPro" id="IPR013785">
    <property type="entry name" value="Aldolase_TIM"/>
</dbReference>
<evidence type="ECO:0000313" key="14">
    <source>
        <dbReference type="EMBL" id="EFE28527.1"/>
    </source>
</evidence>
<evidence type="ECO:0000256" key="8">
    <source>
        <dbReference type="ARBA" id="ARBA00022694"/>
    </source>
</evidence>
<feature type="binding site" evidence="12">
    <location>
        <position position="111"/>
    </location>
    <ligand>
        <name>[4Fe-4S] cluster</name>
        <dbReference type="ChEBI" id="CHEBI:49883"/>
        <note>4Fe-4S-S-AdoMet</note>
    </ligand>
</feature>
<dbReference type="GO" id="GO:0070040">
    <property type="term" value="F:rRNA (adenine(2503)-C2-)-methyltransferase activity"/>
    <property type="evidence" value="ECO:0007669"/>
    <property type="project" value="UniProtKB-UniRule"/>
</dbReference>
<keyword evidence="9 12" id="KW-0479">Metal-binding</keyword>
<dbReference type="InterPro" id="IPR007197">
    <property type="entry name" value="rSAM"/>
</dbReference>
<keyword evidence="6 12" id="KW-0808">Transferase</keyword>
<keyword evidence="11 12" id="KW-0411">Iron-sulfur</keyword>
<dbReference type="InterPro" id="IPR048641">
    <property type="entry name" value="RlmN_N"/>
</dbReference>
<keyword evidence="7 12" id="KW-0949">S-adenosyl-L-methionine</keyword>
<dbReference type="GO" id="GO:0005737">
    <property type="term" value="C:cytoplasm"/>
    <property type="evidence" value="ECO:0007669"/>
    <property type="project" value="UniProtKB-SubCell"/>
</dbReference>
<evidence type="ECO:0000256" key="3">
    <source>
        <dbReference type="ARBA" id="ARBA00022490"/>
    </source>
</evidence>
<dbReference type="InterPro" id="IPR027492">
    <property type="entry name" value="RNA_MTrfase_RlmN"/>
</dbReference>
<dbReference type="Gene3D" id="3.20.20.70">
    <property type="entry name" value="Aldolase class I"/>
    <property type="match status" value="1"/>
</dbReference>
<feature type="binding site" evidence="12">
    <location>
        <position position="115"/>
    </location>
    <ligand>
        <name>[4Fe-4S] cluster</name>
        <dbReference type="ChEBI" id="CHEBI:49883"/>
        <note>4Fe-4S-S-AdoMet</note>
    </ligand>
</feature>
<feature type="binding site" evidence="12">
    <location>
        <position position="289"/>
    </location>
    <ligand>
        <name>S-adenosyl-L-methionine</name>
        <dbReference type="ChEBI" id="CHEBI:59789"/>
    </ligand>
</feature>
<dbReference type="SUPFAM" id="SSF102114">
    <property type="entry name" value="Radical SAM enzymes"/>
    <property type="match status" value="1"/>
</dbReference>
<keyword evidence="4 12" id="KW-0698">rRNA processing</keyword>
<dbReference type="Proteomes" id="UP000007468">
    <property type="component" value="Chromosome"/>
</dbReference>
<feature type="binding site" evidence="12">
    <location>
        <begin position="213"/>
        <end position="215"/>
    </location>
    <ligand>
        <name>S-adenosyl-L-methionine</name>
        <dbReference type="ChEBI" id="CHEBI:59789"/>
    </ligand>
</feature>
<keyword evidence="2 12" id="KW-0004">4Fe-4S</keyword>
<keyword evidence="15" id="KW-1185">Reference proteome</keyword>
<evidence type="ECO:0000256" key="4">
    <source>
        <dbReference type="ARBA" id="ARBA00022552"/>
    </source>
</evidence>
<comment type="similarity">
    <text evidence="12">Belongs to the radical SAM superfamily. RlmN family.</text>
</comment>
<dbReference type="InterPro" id="IPR004383">
    <property type="entry name" value="rRNA_lsu_MTrfase_RlmN/Cfr"/>
</dbReference>
<dbReference type="GO" id="GO:0002935">
    <property type="term" value="F:tRNA (adenine(37)-C2)-methyltransferase activity"/>
    <property type="evidence" value="ECO:0007669"/>
    <property type="project" value="UniProtKB-UniRule"/>
</dbReference>
<accession>D6GS86</accession>
<dbReference type="AlphaFoldDB" id="D6GS86"/>
<feature type="binding site" evidence="12">
    <location>
        <begin position="158"/>
        <end position="159"/>
    </location>
    <ligand>
        <name>S-adenosyl-L-methionine</name>
        <dbReference type="ChEBI" id="CHEBI:59789"/>
    </ligand>
</feature>
<evidence type="ECO:0000256" key="10">
    <source>
        <dbReference type="ARBA" id="ARBA00023004"/>
    </source>
</evidence>
<evidence type="ECO:0000256" key="12">
    <source>
        <dbReference type="HAMAP-Rule" id="MF_01849"/>
    </source>
</evidence>
<dbReference type="SFLD" id="SFLDG01062">
    <property type="entry name" value="methyltransferase_(Class_A)"/>
    <property type="match status" value="1"/>
</dbReference>
<evidence type="ECO:0000256" key="2">
    <source>
        <dbReference type="ARBA" id="ARBA00022485"/>
    </source>
</evidence>
<dbReference type="STRING" id="546269.HMPREF0389_00443"/>
<dbReference type="PANTHER" id="PTHR30544">
    <property type="entry name" value="23S RRNA METHYLTRANSFERASE"/>
    <property type="match status" value="1"/>
</dbReference>
<dbReference type="PATRIC" id="fig|546269.5.peg.209"/>
<keyword evidence="8 12" id="KW-0819">tRNA processing</keyword>
<evidence type="ECO:0000256" key="1">
    <source>
        <dbReference type="ARBA" id="ARBA00004496"/>
    </source>
</evidence>
<evidence type="ECO:0000256" key="9">
    <source>
        <dbReference type="ARBA" id="ARBA00022723"/>
    </source>
</evidence>
<evidence type="ECO:0000256" key="6">
    <source>
        <dbReference type="ARBA" id="ARBA00022679"/>
    </source>
</evidence>
<comment type="catalytic activity">
    <reaction evidence="12">
        <text>adenosine(2503) in 23S rRNA + 2 reduced [2Fe-2S]-[ferredoxin] + 2 S-adenosyl-L-methionine = 2-methyladenosine(2503) in 23S rRNA + 5'-deoxyadenosine + L-methionine + 2 oxidized [2Fe-2S]-[ferredoxin] + S-adenosyl-L-homocysteine</text>
        <dbReference type="Rhea" id="RHEA:42916"/>
        <dbReference type="Rhea" id="RHEA-COMP:10000"/>
        <dbReference type="Rhea" id="RHEA-COMP:10001"/>
        <dbReference type="Rhea" id="RHEA-COMP:10152"/>
        <dbReference type="Rhea" id="RHEA-COMP:10282"/>
        <dbReference type="ChEBI" id="CHEBI:17319"/>
        <dbReference type="ChEBI" id="CHEBI:33737"/>
        <dbReference type="ChEBI" id="CHEBI:33738"/>
        <dbReference type="ChEBI" id="CHEBI:57844"/>
        <dbReference type="ChEBI" id="CHEBI:57856"/>
        <dbReference type="ChEBI" id="CHEBI:59789"/>
        <dbReference type="ChEBI" id="CHEBI:74411"/>
        <dbReference type="ChEBI" id="CHEBI:74497"/>
        <dbReference type="EC" id="2.1.1.192"/>
    </reaction>
</comment>
<evidence type="ECO:0000259" key="13">
    <source>
        <dbReference type="PROSITE" id="PS51918"/>
    </source>
</evidence>
<evidence type="ECO:0000256" key="5">
    <source>
        <dbReference type="ARBA" id="ARBA00022603"/>
    </source>
</evidence>
<evidence type="ECO:0000256" key="11">
    <source>
        <dbReference type="ARBA" id="ARBA00023014"/>
    </source>
</evidence>
<evidence type="ECO:0000256" key="7">
    <source>
        <dbReference type="ARBA" id="ARBA00022691"/>
    </source>
</evidence>
<dbReference type="PROSITE" id="PS51918">
    <property type="entry name" value="RADICAL_SAM"/>
    <property type="match status" value="1"/>
</dbReference>
<dbReference type="HAMAP" id="MF_01849">
    <property type="entry name" value="RNA_methyltr_RlmN"/>
    <property type="match status" value="1"/>
</dbReference>
<keyword evidence="10 12" id="KW-0408">Iron</keyword>
<feature type="domain" description="Radical SAM core" evidence="13">
    <location>
        <begin position="97"/>
        <end position="327"/>
    </location>
</feature>
<dbReference type="SFLD" id="SFLDF00275">
    <property type="entry name" value="adenosine_C2_methyltransferase"/>
    <property type="match status" value="1"/>
</dbReference>
<proteinExistence type="inferred from homology"/>
<name>D6GS86_FILAD</name>
<comment type="caution">
    <text evidence="12">Lacks conserved residue(s) required for the propagation of feature annotation.</text>
</comment>
<dbReference type="PIRSF" id="PIRSF006004">
    <property type="entry name" value="CHP00048"/>
    <property type="match status" value="1"/>
</dbReference>
<organism evidence="14 15">
    <name type="scientific">Filifactor alocis (strain ATCC 35896 / CCUG 47790 / D40 B5)</name>
    <name type="common">Fusobacterium alocis</name>
    <dbReference type="NCBI Taxonomy" id="546269"/>
    <lineage>
        <taxon>Bacteria</taxon>
        <taxon>Bacillati</taxon>
        <taxon>Bacillota</taxon>
        <taxon>Clostridia</taxon>
        <taxon>Peptostreptococcales</taxon>
        <taxon>Filifactoraceae</taxon>
        <taxon>Filifactor</taxon>
    </lineage>
</organism>
<feature type="active site" description="S-methylcysteine intermediate" evidence="12">
    <location>
        <position position="332"/>
    </location>
</feature>
<dbReference type="Gene3D" id="1.10.150.530">
    <property type="match status" value="1"/>
</dbReference>
<dbReference type="PANTHER" id="PTHR30544:SF5">
    <property type="entry name" value="RADICAL SAM CORE DOMAIN-CONTAINING PROTEIN"/>
    <property type="match status" value="1"/>
</dbReference>
<comment type="subcellular location">
    <subcellularLocation>
        <location evidence="1 12">Cytoplasm</location>
    </subcellularLocation>
</comment>
<dbReference type="GO" id="GO:0051539">
    <property type="term" value="F:4 iron, 4 sulfur cluster binding"/>
    <property type="evidence" value="ECO:0007669"/>
    <property type="project" value="UniProtKB-UniRule"/>
</dbReference>
<gene>
    <name evidence="12 14" type="primary">rlmN</name>
    <name evidence="14" type="ordered locus">HMPREF0389_00443</name>
</gene>
<comment type="miscellaneous">
    <text evidence="12">Reaction proceeds by a ping-pong mechanism involving intermediate methylation of a conserved cysteine residue.</text>
</comment>
<dbReference type="RefSeq" id="WP_014261866.1">
    <property type="nucleotide sequence ID" value="NC_016630.1"/>
</dbReference>